<evidence type="ECO:0000313" key="1">
    <source>
        <dbReference type="EMBL" id="KGO65542.1"/>
    </source>
</evidence>
<dbReference type="AlphaFoldDB" id="A0A0A2KCI8"/>
<keyword evidence="2" id="KW-1185">Reference proteome</keyword>
<dbReference type="HOGENOM" id="CLU_2904902_0_0_1"/>
<reference evidence="1 2" key="1">
    <citation type="journal article" date="2015" name="Mol. Plant Microbe Interact.">
        <title>Genome, transcriptome, and functional analyses of Penicillium expansum provide new insights into secondary metabolism and pathogenicity.</title>
        <authorList>
            <person name="Ballester A.R."/>
            <person name="Marcet-Houben M."/>
            <person name="Levin E."/>
            <person name="Sela N."/>
            <person name="Selma-Lazaro C."/>
            <person name="Carmona L."/>
            <person name="Wisniewski M."/>
            <person name="Droby S."/>
            <person name="Gonzalez-Candelas L."/>
            <person name="Gabaldon T."/>
        </authorList>
    </citation>
    <scope>NUCLEOTIDE SEQUENCE [LARGE SCALE GENOMIC DNA]</scope>
    <source>
        <strain evidence="1 2">PHI-1</strain>
    </source>
</reference>
<comment type="caution">
    <text evidence="1">The sequence shown here is derived from an EMBL/GenBank/DDBJ whole genome shotgun (WGS) entry which is preliminary data.</text>
</comment>
<name>A0A0A2KCI8_PENIT</name>
<dbReference type="EMBL" id="JQGA01001490">
    <property type="protein sequence ID" value="KGO65542.1"/>
    <property type="molecule type" value="Genomic_DNA"/>
</dbReference>
<evidence type="ECO:0000313" key="2">
    <source>
        <dbReference type="Proteomes" id="UP000030104"/>
    </source>
</evidence>
<accession>A0A0A2KCI8</accession>
<gene>
    <name evidence="1" type="ORF">PITC_018600</name>
</gene>
<dbReference type="OrthoDB" id="2149705at2759"/>
<proteinExistence type="predicted"/>
<organism evidence="1 2">
    <name type="scientific">Penicillium italicum</name>
    <name type="common">Blue mold</name>
    <dbReference type="NCBI Taxonomy" id="40296"/>
    <lineage>
        <taxon>Eukaryota</taxon>
        <taxon>Fungi</taxon>
        <taxon>Dikarya</taxon>
        <taxon>Ascomycota</taxon>
        <taxon>Pezizomycotina</taxon>
        <taxon>Eurotiomycetes</taxon>
        <taxon>Eurotiomycetidae</taxon>
        <taxon>Eurotiales</taxon>
        <taxon>Aspergillaceae</taxon>
        <taxon>Penicillium</taxon>
    </lineage>
</organism>
<protein>
    <submittedName>
        <fullName evidence="1">Uncharacterized protein</fullName>
    </submittedName>
</protein>
<dbReference type="PhylomeDB" id="A0A0A2KCI8"/>
<sequence>MEKKSATDVFMSIPPEDALEIARGRKTNVYRNYPLPATVRCIWLYTTAPLQYIEYQAIHIRL</sequence>
<dbReference type="Proteomes" id="UP000030104">
    <property type="component" value="Unassembled WGS sequence"/>
</dbReference>